<dbReference type="RefSeq" id="WP_203784702.1">
    <property type="nucleotide sequence ID" value="NZ_BOMV01000057.1"/>
</dbReference>
<accession>A0A919K2H2</accession>
<reference evidence="1" key="1">
    <citation type="submission" date="2021-01" db="EMBL/GenBank/DDBJ databases">
        <title>Whole genome shotgun sequence of Actinoplanes rishiriensis NBRC 108556.</title>
        <authorList>
            <person name="Komaki H."/>
            <person name="Tamura T."/>
        </authorList>
    </citation>
    <scope>NUCLEOTIDE SEQUENCE</scope>
    <source>
        <strain evidence="1">NBRC 108556</strain>
    </source>
</reference>
<gene>
    <name evidence="1" type="ORF">Ari01nite_51270</name>
</gene>
<sequence>MNPTFHPQHPASWWAQFEDCSEKFDRGSMTELLGDEIIARIPSLLLRREAETATAIVLRHLHRPSSTDLAEMAADATARLVATVERLDERATGDDAGTAEASALCRLLQGDWAEAAAQAEARMGTLPLVQAVVTALRLESFGADLVVRLLTAGQPPAAAVRTGRAIARYSWWPNWLLTIVSERVMAGTLTSDTIAALQRCAFAGLSPTQARMAKRLIAAEPQLIEATAHRLETLGEHPAATKLRAGCLDTVAFAARLIPV</sequence>
<proteinExistence type="predicted"/>
<dbReference type="AlphaFoldDB" id="A0A919K2H2"/>
<dbReference type="EMBL" id="BOMV01000057">
    <property type="protein sequence ID" value="GIE97662.1"/>
    <property type="molecule type" value="Genomic_DNA"/>
</dbReference>
<protein>
    <submittedName>
        <fullName evidence="1">Uncharacterized protein</fullName>
    </submittedName>
</protein>
<keyword evidence="2" id="KW-1185">Reference proteome</keyword>
<evidence type="ECO:0000313" key="1">
    <source>
        <dbReference type="EMBL" id="GIE97662.1"/>
    </source>
</evidence>
<name>A0A919K2H2_9ACTN</name>
<dbReference type="Proteomes" id="UP000636960">
    <property type="component" value="Unassembled WGS sequence"/>
</dbReference>
<evidence type="ECO:0000313" key="2">
    <source>
        <dbReference type="Proteomes" id="UP000636960"/>
    </source>
</evidence>
<comment type="caution">
    <text evidence="1">The sequence shown here is derived from an EMBL/GenBank/DDBJ whole genome shotgun (WGS) entry which is preliminary data.</text>
</comment>
<organism evidence="1 2">
    <name type="scientific">Paractinoplanes rishiriensis</name>
    <dbReference type="NCBI Taxonomy" id="1050105"/>
    <lineage>
        <taxon>Bacteria</taxon>
        <taxon>Bacillati</taxon>
        <taxon>Actinomycetota</taxon>
        <taxon>Actinomycetes</taxon>
        <taxon>Micromonosporales</taxon>
        <taxon>Micromonosporaceae</taxon>
        <taxon>Paractinoplanes</taxon>
    </lineage>
</organism>